<dbReference type="AlphaFoldDB" id="A0A0F4TJT0"/>
<organism evidence="1 2">
    <name type="scientific">Pseudomonas fluorescens</name>
    <dbReference type="NCBI Taxonomy" id="294"/>
    <lineage>
        <taxon>Bacteria</taxon>
        <taxon>Pseudomonadati</taxon>
        <taxon>Pseudomonadota</taxon>
        <taxon>Gammaproteobacteria</taxon>
        <taxon>Pseudomonadales</taxon>
        <taxon>Pseudomonadaceae</taxon>
        <taxon>Pseudomonas</taxon>
    </lineage>
</organism>
<evidence type="ECO:0000313" key="2">
    <source>
        <dbReference type="Proteomes" id="UP000033588"/>
    </source>
</evidence>
<evidence type="ECO:0000313" key="1">
    <source>
        <dbReference type="EMBL" id="KJZ44235.1"/>
    </source>
</evidence>
<comment type="caution">
    <text evidence="1">The sequence shown here is derived from an EMBL/GenBank/DDBJ whole genome shotgun (WGS) entry which is preliminary data.</text>
</comment>
<dbReference type="Proteomes" id="UP000033588">
    <property type="component" value="Unassembled WGS sequence"/>
</dbReference>
<name>A0A0F4TJT0_PSEFL</name>
<sequence>MLFLITDKGLYVRLRKQWPVLRQVISHATYLLRVGGQIPHKKKGRPVGLPLENFVLARHLWRRLTSRRLLDSV</sequence>
<reference evidence="1 2" key="1">
    <citation type="submission" date="2015-03" db="EMBL/GenBank/DDBJ databases">
        <title>Comparative genomics of Pseudomonas insights into diversity of traits involved in vanlence and defense.</title>
        <authorList>
            <person name="Qin Y."/>
        </authorList>
    </citation>
    <scope>NUCLEOTIDE SEQUENCE [LARGE SCALE GENOMIC DNA]</scope>
    <source>
        <strain evidence="1 2">C8</strain>
    </source>
</reference>
<proteinExistence type="predicted"/>
<dbReference type="OrthoDB" id="9997896at2"/>
<dbReference type="PATRIC" id="fig|294.132.peg.2684"/>
<dbReference type="EMBL" id="LACC01000022">
    <property type="protein sequence ID" value="KJZ44235.1"/>
    <property type="molecule type" value="Genomic_DNA"/>
</dbReference>
<gene>
    <name evidence="1" type="ORF">VC35_17595</name>
</gene>
<accession>A0A0F4TJT0</accession>
<protein>
    <submittedName>
        <fullName evidence="1">Uncharacterized protein</fullName>
    </submittedName>
</protein>